<comment type="catalytic activity">
    <reaction evidence="8">
        <text>2-deoxy-scyllo-inosamine + NAD(+) = 3-amino-2,3-dideoxy-scyllo-inosose + NADH + H(+)</text>
        <dbReference type="Rhea" id="RHEA:33883"/>
        <dbReference type="ChEBI" id="CHEBI:15378"/>
        <dbReference type="ChEBI" id="CHEBI:57540"/>
        <dbReference type="ChEBI" id="CHEBI:57945"/>
        <dbReference type="ChEBI" id="CHEBI:65002"/>
        <dbReference type="ChEBI" id="CHEBI:65003"/>
        <dbReference type="EC" id="1.1.1.329"/>
    </reaction>
</comment>
<feature type="non-terminal residue" evidence="11">
    <location>
        <position position="109"/>
    </location>
</feature>
<dbReference type="PANTHER" id="PTHR43401">
    <property type="entry name" value="L-THREONINE 3-DEHYDROGENASE"/>
    <property type="match status" value="1"/>
</dbReference>
<comment type="pathway">
    <text evidence="4">Metabolic intermediate biosynthesis; 2-deoxystreptamine biosynthesis; 2-deoxystreptamine from D-glucose 6-phosphate: step 3/4.</text>
</comment>
<dbReference type="AlphaFoldDB" id="A0A6G4U263"/>
<evidence type="ECO:0000313" key="12">
    <source>
        <dbReference type="Proteomes" id="UP000481583"/>
    </source>
</evidence>
<dbReference type="EMBL" id="JAAKZV010000058">
    <property type="protein sequence ID" value="NGN65321.1"/>
    <property type="molecule type" value="Genomic_DNA"/>
</dbReference>
<name>A0A6G4U263_9ACTN</name>
<feature type="domain" description="Alcohol dehydrogenase-like N-terminal" evidence="10">
    <location>
        <begin position="24"/>
        <end position="107"/>
    </location>
</feature>
<keyword evidence="12" id="KW-1185">Reference proteome</keyword>
<dbReference type="InterPro" id="IPR011032">
    <property type="entry name" value="GroES-like_sf"/>
</dbReference>
<dbReference type="InterPro" id="IPR050129">
    <property type="entry name" value="Zn_alcohol_dh"/>
</dbReference>
<evidence type="ECO:0000313" key="11">
    <source>
        <dbReference type="EMBL" id="NGN65321.1"/>
    </source>
</evidence>
<keyword evidence="2" id="KW-0560">Oxidoreductase</keyword>
<comment type="similarity">
    <text evidence="5">Belongs to the zinc-containing alcohol dehydrogenase family. DOIA dehydrogenase subfamily.</text>
</comment>
<evidence type="ECO:0000256" key="6">
    <source>
        <dbReference type="ARBA" id="ARBA00039102"/>
    </source>
</evidence>
<protein>
    <recommendedName>
        <fullName evidence="7">2-deoxy-scyllo-inosamine dehydrogenase</fullName>
        <ecNumber evidence="6">1.1.1.329</ecNumber>
    </recommendedName>
</protein>
<dbReference type="GO" id="GO:0016491">
    <property type="term" value="F:oxidoreductase activity"/>
    <property type="evidence" value="ECO:0007669"/>
    <property type="project" value="UniProtKB-KW"/>
</dbReference>
<evidence type="ECO:0000256" key="1">
    <source>
        <dbReference type="ARBA" id="ARBA00001947"/>
    </source>
</evidence>
<organism evidence="11 12">
    <name type="scientific">Streptomyces coryli</name>
    <dbReference type="NCBI Taxonomy" id="1128680"/>
    <lineage>
        <taxon>Bacteria</taxon>
        <taxon>Bacillati</taxon>
        <taxon>Actinomycetota</taxon>
        <taxon>Actinomycetes</taxon>
        <taxon>Kitasatosporales</taxon>
        <taxon>Streptomycetaceae</taxon>
        <taxon>Streptomyces</taxon>
    </lineage>
</organism>
<evidence type="ECO:0000256" key="3">
    <source>
        <dbReference type="ARBA" id="ARBA00037678"/>
    </source>
</evidence>
<comment type="cofactor">
    <cofactor evidence="1">
        <name>Zn(2+)</name>
        <dbReference type="ChEBI" id="CHEBI:29105"/>
    </cofactor>
</comment>
<evidence type="ECO:0000256" key="8">
    <source>
        <dbReference type="ARBA" id="ARBA00048685"/>
    </source>
</evidence>
<sequence length="109" mass="11572">MKAAVLRAVGRIGIDEVEQPAPAADETLLEMRCVGLCGSDLAAFRGRHPFRRPPVVLGHEGAGRVARAAAGGRLRPGGRVALMPLLSCRECPRCESGLPHLCARRRVPG</sequence>
<comment type="catalytic activity">
    <reaction evidence="9">
        <text>2-deoxy-scyllo-inosamine + NADP(+) = 3-amino-2,3-dideoxy-scyllo-inosose + NADPH + H(+)</text>
        <dbReference type="Rhea" id="RHEA:33879"/>
        <dbReference type="ChEBI" id="CHEBI:15378"/>
        <dbReference type="ChEBI" id="CHEBI:57783"/>
        <dbReference type="ChEBI" id="CHEBI:58349"/>
        <dbReference type="ChEBI" id="CHEBI:65002"/>
        <dbReference type="ChEBI" id="CHEBI:65003"/>
        <dbReference type="EC" id="1.1.1.329"/>
    </reaction>
</comment>
<evidence type="ECO:0000259" key="10">
    <source>
        <dbReference type="Pfam" id="PF08240"/>
    </source>
</evidence>
<accession>A0A6G4U263</accession>
<comment type="caution">
    <text evidence="11">The sequence shown here is derived from an EMBL/GenBank/DDBJ whole genome shotgun (WGS) entry which is preliminary data.</text>
</comment>
<dbReference type="EC" id="1.1.1.329" evidence="6"/>
<dbReference type="Gene3D" id="3.90.180.10">
    <property type="entry name" value="Medium-chain alcohol dehydrogenases, catalytic domain"/>
    <property type="match status" value="1"/>
</dbReference>
<comment type="function">
    <text evidence="3">Catalyzes the oxidation of 2-deoxy-scyllo-inosamine (DOIA) with NAD(+) or NADP(+), forming 3-amino-2,3-dideoxy-scyllo-inosose (amino-DOI).</text>
</comment>
<dbReference type="PANTHER" id="PTHR43401:SF2">
    <property type="entry name" value="L-THREONINE 3-DEHYDROGENASE"/>
    <property type="match status" value="1"/>
</dbReference>
<evidence type="ECO:0000256" key="4">
    <source>
        <dbReference type="ARBA" id="ARBA00037908"/>
    </source>
</evidence>
<dbReference type="RefSeq" id="WP_165237637.1">
    <property type="nucleotide sequence ID" value="NZ_JAAKZV010000058.1"/>
</dbReference>
<dbReference type="SUPFAM" id="SSF50129">
    <property type="entry name" value="GroES-like"/>
    <property type="match status" value="1"/>
</dbReference>
<dbReference type="InterPro" id="IPR013154">
    <property type="entry name" value="ADH-like_N"/>
</dbReference>
<evidence type="ECO:0000256" key="9">
    <source>
        <dbReference type="ARBA" id="ARBA00049085"/>
    </source>
</evidence>
<dbReference type="Pfam" id="PF08240">
    <property type="entry name" value="ADH_N"/>
    <property type="match status" value="1"/>
</dbReference>
<evidence type="ECO:0000256" key="7">
    <source>
        <dbReference type="ARBA" id="ARBA00039387"/>
    </source>
</evidence>
<evidence type="ECO:0000256" key="2">
    <source>
        <dbReference type="ARBA" id="ARBA00023002"/>
    </source>
</evidence>
<dbReference type="Proteomes" id="UP000481583">
    <property type="component" value="Unassembled WGS sequence"/>
</dbReference>
<reference evidence="11 12" key="1">
    <citation type="submission" date="2020-02" db="EMBL/GenBank/DDBJ databases">
        <title>Whole-genome analyses of novel actinobacteria.</title>
        <authorList>
            <person name="Sahin N."/>
        </authorList>
    </citation>
    <scope>NUCLEOTIDE SEQUENCE [LARGE SCALE GENOMIC DNA]</scope>
    <source>
        <strain evidence="11 12">A7024</strain>
    </source>
</reference>
<evidence type="ECO:0000256" key="5">
    <source>
        <dbReference type="ARBA" id="ARBA00038004"/>
    </source>
</evidence>
<proteinExistence type="inferred from homology"/>
<gene>
    <name evidence="11" type="ORF">G5C51_15610</name>
</gene>